<organism evidence="3 4">
    <name type="scientific">Geopseudomonas sagittaria</name>
    <dbReference type="NCBI Taxonomy" id="1135990"/>
    <lineage>
        <taxon>Bacteria</taxon>
        <taxon>Pseudomonadati</taxon>
        <taxon>Pseudomonadota</taxon>
        <taxon>Gammaproteobacteria</taxon>
        <taxon>Pseudomonadales</taxon>
        <taxon>Pseudomonadaceae</taxon>
        <taxon>Geopseudomonas</taxon>
    </lineage>
</organism>
<accession>A0A1I5Q395</accession>
<dbReference type="AlphaFoldDB" id="A0A1I5Q395"/>
<reference evidence="4" key="1">
    <citation type="submission" date="2016-10" db="EMBL/GenBank/DDBJ databases">
        <authorList>
            <person name="Varghese N."/>
            <person name="Submissions S."/>
        </authorList>
    </citation>
    <scope>NUCLEOTIDE SEQUENCE [LARGE SCALE GENOMIC DNA]</scope>
    <source>
        <strain evidence="4">JCM 18195</strain>
    </source>
</reference>
<evidence type="ECO:0000313" key="3">
    <source>
        <dbReference type="EMBL" id="SFP40705.1"/>
    </source>
</evidence>
<feature type="signal peptide" evidence="2">
    <location>
        <begin position="1"/>
        <end position="23"/>
    </location>
</feature>
<dbReference type="EMBL" id="FOXM01000002">
    <property type="protein sequence ID" value="SFP40705.1"/>
    <property type="molecule type" value="Genomic_DNA"/>
</dbReference>
<sequence>MHNAHSKIAALLGLGLLAGSVQAALNAVDPGPYSLANGHFAAWYQDTHGRTLDLCLSKAVSTRVPGTATAPSYMCSLLPSEFFDDTQTIAFPGNFPDEAFWFTADALIQQDGIDLSYGAALEAAFNGGEPKVGDQTSFARIRIRVTVPTIGIYTVTHPYGVEVFDVTTTDTRAINMTRDIGIGAPGVYSGALTGDVGPFLRSTNGPYVEQNPDTFVMESFIGDPNLPEPVTGSPFGTNYVRIEGPGIDLRTDVFAVSGKLSAVTLPTPLVVDRATYSRSAGAAQQDVFALAPPPAGTARFADSAGVDTRMSEVNGWGAWYGQSASSPAGLPTTVTVTADNSAAIPTSTPTSKASPLTDLVVIRRAEYVQTGTGVGQLTVEAASSDETALPVLTLTHEDGTPIGTLAGDGPVKTLTTAVNPFPPARITVTSANGGSDSEDVLLIPGTTATP</sequence>
<evidence type="ECO:0000256" key="2">
    <source>
        <dbReference type="SAM" id="SignalP"/>
    </source>
</evidence>
<feature type="region of interest" description="Disordered" evidence="1">
    <location>
        <begin position="429"/>
        <end position="450"/>
    </location>
</feature>
<name>A0A1I5Q395_9GAMM</name>
<gene>
    <name evidence="3" type="ORF">SAMN05216229_102168</name>
</gene>
<evidence type="ECO:0000313" key="4">
    <source>
        <dbReference type="Proteomes" id="UP000243084"/>
    </source>
</evidence>
<keyword evidence="2" id="KW-0732">Signal</keyword>
<dbReference type="RefSeq" id="WP_092428206.1">
    <property type="nucleotide sequence ID" value="NZ_FOXM01000002.1"/>
</dbReference>
<proteinExistence type="predicted"/>
<feature type="chain" id="PRO_5017231279" evidence="2">
    <location>
        <begin position="24"/>
        <end position="450"/>
    </location>
</feature>
<protein>
    <submittedName>
        <fullName evidence="3">Uncharacterized protein</fullName>
    </submittedName>
</protein>
<dbReference type="Proteomes" id="UP000243084">
    <property type="component" value="Unassembled WGS sequence"/>
</dbReference>
<keyword evidence="4" id="KW-1185">Reference proteome</keyword>
<evidence type="ECO:0000256" key="1">
    <source>
        <dbReference type="SAM" id="MobiDB-lite"/>
    </source>
</evidence>
<dbReference type="OrthoDB" id="7006393at2"/>